<dbReference type="STRING" id="12957.A0A158P3A3"/>
<organism evidence="2 3">
    <name type="scientific">Atta cephalotes</name>
    <name type="common">Leafcutter ant</name>
    <dbReference type="NCBI Taxonomy" id="12957"/>
    <lineage>
        <taxon>Eukaryota</taxon>
        <taxon>Metazoa</taxon>
        <taxon>Ecdysozoa</taxon>
        <taxon>Arthropoda</taxon>
        <taxon>Hexapoda</taxon>
        <taxon>Insecta</taxon>
        <taxon>Pterygota</taxon>
        <taxon>Neoptera</taxon>
        <taxon>Endopterygota</taxon>
        <taxon>Hymenoptera</taxon>
        <taxon>Apocrita</taxon>
        <taxon>Aculeata</taxon>
        <taxon>Formicoidea</taxon>
        <taxon>Formicidae</taxon>
        <taxon>Myrmicinae</taxon>
        <taxon>Atta</taxon>
    </lineage>
</organism>
<feature type="domain" description="Methyltransferase type 12" evidence="1">
    <location>
        <begin position="37"/>
        <end position="135"/>
    </location>
</feature>
<evidence type="ECO:0000259" key="1">
    <source>
        <dbReference type="Pfam" id="PF08242"/>
    </source>
</evidence>
<dbReference type="SUPFAM" id="SSF53335">
    <property type="entry name" value="S-adenosyl-L-methionine-dependent methyltransferases"/>
    <property type="match status" value="1"/>
</dbReference>
<dbReference type="Gene3D" id="3.40.50.150">
    <property type="entry name" value="Vaccinia Virus protein VP39"/>
    <property type="match status" value="1"/>
</dbReference>
<dbReference type="AlphaFoldDB" id="A0A158P3A3"/>
<proteinExistence type="predicted"/>
<evidence type="ECO:0000313" key="3">
    <source>
        <dbReference type="Proteomes" id="UP000005205"/>
    </source>
</evidence>
<dbReference type="Proteomes" id="UP000005205">
    <property type="component" value="Unassembled WGS sequence"/>
</dbReference>
<evidence type="ECO:0000313" key="2">
    <source>
        <dbReference type="EnsemblMetazoa" id="XP_012064261.1"/>
    </source>
</evidence>
<name>A0A158P3A3_ATTCE</name>
<dbReference type="OrthoDB" id="8300214at2759"/>
<dbReference type="InParanoid" id="A0A158P3A3"/>
<dbReference type="PANTHER" id="PTHR43861">
    <property type="entry name" value="TRANS-ACONITATE 2-METHYLTRANSFERASE-RELATED"/>
    <property type="match status" value="1"/>
</dbReference>
<dbReference type="Pfam" id="PF08242">
    <property type="entry name" value="Methyltransf_12"/>
    <property type="match status" value="1"/>
</dbReference>
<accession>A0A158P3A3</accession>
<dbReference type="EMBL" id="ADTU01007960">
    <property type="status" value="NOT_ANNOTATED_CDS"/>
    <property type="molecule type" value="Genomic_DNA"/>
</dbReference>
<dbReference type="InterPro" id="IPR029063">
    <property type="entry name" value="SAM-dependent_MTases_sf"/>
</dbReference>
<protein>
    <recommendedName>
        <fullName evidence="1">Methyltransferase type 12 domain-containing protein</fullName>
    </recommendedName>
</protein>
<reference evidence="3" key="1">
    <citation type="journal article" date="2011" name="PLoS Genet.">
        <title>The genome sequence of the leaf-cutter ant Atta cephalotes reveals insights into its obligate symbiotic lifestyle.</title>
        <authorList>
            <person name="Suen G."/>
            <person name="Teiling C."/>
            <person name="Li L."/>
            <person name="Holt C."/>
            <person name="Abouheif E."/>
            <person name="Bornberg-Bauer E."/>
            <person name="Bouffard P."/>
            <person name="Caldera E.J."/>
            <person name="Cash E."/>
            <person name="Cavanaugh A."/>
            <person name="Denas O."/>
            <person name="Elhaik E."/>
            <person name="Fave M.J."/>
            <person name="Gadau J."/>
            <person name="Gibson J.D."/>
            <person name="Graur D."/>
            <person name="Grubbs K.J."/>
            <person name="Hagen D.E."/>
            <person name="Harkins T.T."/>
            <person name="Helmkampf M."/>
            <person name="Hu H."/>
            <person name="Johnson B.R."/>
            <person name="Kim J."/>
            <person name="Marsh S.E."/>
            <person name="Moeller J.A."/>
            <person name="Munoz-Torres M.C."/>
            <person name="Murphy M.C."/>
            <person name="Naughton M.C."/>
            <person name="Nigam S."/>
            <person name="Overson R."/>
            <person name="Rajakumar R."/>
            <person name="Reese J.T."/>
            <person name="Scott J.J."/>
            <person name="Smith C.R."/>
            <person name="Tao S."/>
            <person name="Tsutsui N.D."/>
            <person name="Viljakainen L."/>
            <person name="Wissler L."/>
            <person name="Yandell M.D."/>
            <person name="Zimmer F."/>
            <person name="Taylor J."/>
            <person name="Slater S.C."/>
            <person name="Clifton S.W."/>
            <person name="Warren W.C."/>
            <person name="Elsik C.G."/>
            <person name="Smith C.D."/>
            <person name="Weinstock G.M."/>
            <person name="Gerardo N.M."/>
            <person name="Currie C.R."/>
        </authorList>
    </citation>
    <scope>NUCLEOTIDE SEQUENCE [LARGE SCALE GENOMIC DNA]</scope>
</reference>
<keyword evidence="3" id="KW-1185">Reference proteome</keyword>
<dbReference type="CDD" id="cd02440">
    <property type="entry name" value="AdoMet_MTases"/>
    <property type="match status" value="1"/>
</dbReference>
<gene>
    <name evidence="2" type="primary">105627590</name>
</gene>
<sequence>MENPRIYSEFDKVQKNRILSIIEEFGEDLMNIRGKCMDIGCGPGDITKDFLLPSLDSNAQIIGTDISESMIKYANETFSDKKRLQFEILDIETKNLPKKYISEFDHIFSFQTLQWCKNIRQAFENIYQMLKPNATMLAYVIASHDFFEVLKFLEQDSRFAQYIPNSMKNISPYQESKNARKELRELLQSIGFTVHHCSLREAIYSDEKPMVQQFLSTLFYKNMPYDLMKEFKNILSYEYMRRKIYYKSIYNDQELVLDRCKALVVYAQKNV</sequence>
<dbReference type="EMBL" id="ADTU01007961">
    <property type="status" value="NOT_ANNOTATED_CDS"/>
    <property type="molecule type" value="Genomic_DNA"/>
</dbReference>
<dbReference type="PANTHER" id="PTHR43861:SF1">
    <property type="entry name" value="TRANS-ACONITATE 2-METHYLTRANSFERASE"/>
    <property type="match status" value="1"/>
</dbReference>
<dbReference type="InterPro" id="IPR013217">
    <property type="entry name" value="Methyltransf_12"/>
</dbReference>
<dbReference type="EnsemblMetazoa" id="XM_012208871.1">
    <property type="protein sequence ID" value="XP_012064261.1"/>
    <property type="gene ID" value="LOC105627590"/>
</dbReference>
<reference evidence="2" key="2">
    <citation type="submission" date="2016-04" db="UniProtKB">
        <authorList>
            <consortium name="EnsemblMetazoa"/>
        </authorList>
    </citation>
    <scope>IDENTIFICATION</scope>
</reference>
<dbReference type="FunCoup" id="A0A158P3A3">
    <property type="interactions" value="14"/>
</dbReference>
<dbReference type="KEGG" id="acep:105627590"/>